<gene>
    <name evidence="1" type="ORF">GCM10010992_04030</name>
</gene>
<proteinExistence type="predicted"/>
<organism evidence="1 2">
    <name type="scientific">Cloacibacterium rupense</name>
    <dbReference type="NCBI Taxonomy" id="517423"/>
    <lineage>
        <taxon>Bacteria</taxon>
        <taxon>Pseudomonadati</taxon>
        <taxon>Bacteroidota</taxon>
        <taxon>Flavobacteriia</taxon>
        <taxon>Flavobacteriales</taxon>
        <taxon>Weeksellaceae</taxon>
    </lineage>
</organism>
<dbReference type="Proteomes" id="UP000620064">
    <property type="component" value="Unassembled WGS sequence"/>
</dbReference>
<keyword evidence="2" id="KW-1185">Reference proteome</keyword>
<comment type="caution">
    <text evidence="1">The sequence shown here is derived from an EMBL/GenBank/DDBJ whole genome shotgun (WGS) entry which is preliminary data.</text>
</comment>
<dbReference type="NCBIfam" id="TIGR02757">
    <property type="entry name" value="TIGR02757 family protein"/>
    <property type="match status" value="1"/>
</dbReference>
<protein>
    <submittedName>
        <fullName evidence="1">TIGR02757 family protein</fullName>
    </submittedName>
</protein>
<reference evidence="2" key="1">
    <citation type="journal article" date="2019" name="Int. J. Syst. Evol. Microbiol.">
        <title>The Global Catalogue of Microorganisms (GCM) 10K type strain sequencing project: providing services to taxonomists for standard genome sequencing and annotation.</title>
        <authorList>
            <consortium name="The Broad Institute Genomics Platform"/>
            <consortium name="The Broad Institute Genome Sequencing Center for Infectious Disease"/>
            <person name="Wu L."/>
            <person name="Ma J."/>
        </authorList>
    </citation>
    <scope>NUCLEOTIDE SEQUENCE [LARGE SCALE GENOMIC DNA]</scope>
    <source>
        <strain evidence="2">CGMCC 1.7656</strain>
    </source>
</reference>
<dbReference type="Pfam" id="PF09674">
    <property type="entry name" value="DUF2400"/>
    <property type="match status" value="1"/>
</dbReference>
<sequence length="256" mass="30192">MNEQEIFDFLNQKAEQYNHTDFIELDPISIPHLFSLKQDIEISAFFAATIAWGNRKSIITSAQKIINFMGNSPFDFVMNASEKDFKKLENKAVHRTFSGEDFKQFVFNLKSVYTEFESLEQLFLLKENEENYYHSIERFRNRFLGETLHRSHKHVSSPYKNSASKRLVMFLRWMVRDDKKDVDFGIWKNLPQKFLSIPLDVHTANISRKLGILNRNQNDWKAVEELDKIIRKYNPQDPAIYDYALFGIGVSKELGF</sequence>
<dbReference type="RefSeq" id="WP_188616406.1">
    <property type="nucleotide sequence ID" value="NZ_BMLV01000001.1"/>
</dbReference>
<dbReference type="InterPro" id="IPR014127">
    <property type="entry name" value="CHP02757"/>
</dbReference>
<dbReference type="EMBL" id="BMLV01000001">
    <property type="protein sequence ID" value="GGP01880.1"/>
    <property type="molecule type" value="Genomic_DNA"/>
</dbReference>
<evidence type="ECO:0000313" key="2">
    <source>
        <dbReference type="Proteomes" id="UP000620064"/>
    </source>
</evidence>
<evidence type="ECO:0000313" key="1">
    <source>
        <dbReference type="EMBL" id="GGP01880.1"/>
    </source>
</evidence>
<name>A0ABQ2NHZ5_9FLAO</name>
<accession>A0ABQ2NHZ5</accession>